<proteinExistence type="predicted"/>
<dbReference type="EMBL" id="CP001769">
    <property type="protein sequence ID" value="ADB39773.1"/>
    <property type="molecule type" value="Genomic_DNA"/>
</dbReference>
<dbReference type="AlphaFoldDB" id="D2QC38"/>
<name>D2QC38_SPILD</name>
<accession>D2QC38</accession>
<dbReference type="KEGG" id="sli:Slin_3778"/>
<dbReference type="Proteomes" id="UP000002028">
    <property type="component" value="Chromosome"/>
</dbReference>
<organism evidence="1 2">
    <name type="scientific">Spirosoma linguale (strain ATCC 33905 / DSM 74 / LMG 10896 / Claus 1)</name>
    <dbReference type="NCBI Taxonomy" id="504472"/>
    <lineage>
        <taxon>Bacteria</taxon>
        <taxon>Pseudomonadati</taxon>
        <taxon>Bacteroidota</taxon>
        <taxon>Cytophagia</taxon>
        <taxon>Cytophagales</taxon>
        <taxon>Cytophagaceae</taxon>
        <taxon>Spirosoma</taxon>
    </lineage>
</organism>
<reference evidence="1 2" key="1">
    <citation type="journal article" date="2010" name="Stand. Genomic Sci.">
        <title>Complete genome sequence of Spirosoma linguale type strain (1).</title>
        <authorList>
            <person name="Lail K."/>
            <person name="Sikorski J."/>
            <person name="Saunders E."/>
            <person name="Lapidus A."/>
            <person name="Glavina Del Rio T."/>
            <person name="Copeland A."/>
            <person name="Tice H."/>
            <person name="Cheng J.-F."/>
            <person name="Lucas S."/>
            <person name="Nolan M."/>
            <person name="Bruce D."/>
            <person name="Goodwin L."/>
            <person name="Pitluck S."/>
            <person name="Ivanova N."/>
            <person name="Mavromatis K."/>
            <person name="Ovchinnikova G."/>
            <person name="Pati A."/>
            <person name="Chen A."/>
            <person name="Palaniappan K."/>
            <person name="Land M."/>
            <person name="Hauser L."/>
            <person name="Chang Y.-J."/>
            <person name="Jeffries C.D."/>
            <person name="Chain P."/>
            <person name="Brettin T."/>
            <person name="Detter J.C."/>
            <person name="Schuetze A."/>
            <person name="Rohde M."/>
            <person name="Tindall B.J."/>
            <person name="Goeker M."/>
            <person name="Bristow J."/>
            <person name="Eisen J.A."/>
            <person name="Markowitz V."/>
            <person name="Hugenholtz P."/>
            <person name="Kyrpides N.C."/>
            <person name="Klenk H.-P."/>
            <person name="Chen F."/>
        </authorList>
    </citation>
    <scope>NUCLEOTIDE SEQUENCE [LARGE SCALE GENOMIC DNA]</scope>
    <source>
        <strain evidence="2">ATCC 33905 / DSM 74 / LMG 10896 / Claus 1</strain>
    </source>
</reference>
<dbReference type="RefSeq" id="WP_012928288.1">
    <property type="nucleotide sequence ID" value="NC_013730.1"/>
</dbReference>
<evidence type="ECO:0000313" key="1">
    <source>
        <dbReference type="EMBL" id="ADB39773.1"/>
    </source>
</evidence>
<dbReference type="STRING" id="504472.Slin_3778"/>
<evidence type="ECO:0008006" key="3">
    <source>
        <dbReference type="Google" id="ProtNLM"/>
    </source>
</evidence>
<sequence>MASAYLEITLPIDEADRAKAADIYTQFKGPFLATIPGALSKELLVHTQDVQVLHGFDSTQSAQAYLLSDLFTRDVVVGLQPYLKGTPDIKVYQVA</sequence>
<keyword evidence="2" id="KW-1185">Reference proteome</keyword>
<protein>
    <recommendedName>
        <fullName evidence="3">ABM domain-containing protein</fullName>
    </recommendedName>
</protein>
<dbReference type="HOGENOM" id="CLU_2219752_0_0_10"/>
<evidence type="ECO:0000313" key="2">
    <source>
        <dbReference type="Proteomes" id="UP000002028"/>
    </source>
</evidence>
<dbReference type="eggNOG" id="ENOG5032SU1">
    <property type="taxonomic scope" value="Bacteria"/>
</dbReference>
<gene>
    <name evidence="1" type="ordered locus">Slin_3778</name>
</gene>